<organism evidence="2 3">
    <name type="scientific">Sphingobacterium oryzagri</name>
    <dbReference type="NCBI Taxonomy" id="3025669"/>
    <lineage>
        <taxon>Bacteria</taxon>
        <taxon>Pseudomonadati</taxon>
        <taxon>Bacteroidota</taxon>
        <taxon>Sphingobacteriia</taxon>
        <taxon>Sphingobacteriales</taxon>
        <taxon>Sphingobacteriaceae</taxon>
        <taxon>Sphingobacterium</taxon>
    </lineage>
</organism>
<reference evidence="2 3" key="1">
    <citation type="submission" date="2023-02" db="EMBL/GenBank/DDBJ databases">
        <title>Genome sequence of Sphingobacterium sp. KACC 22765.</title>
        <authorList>
            <person name="Kim S."/>
            <person name="Heo J."/>
            <person name="Kwon S.-W."/>
        </authorList>
    </citation>
    <scope>NUCLEOTIDE SEQUENCE [LARGE SCALE GENOMIC DNA]</scope>
    <source>
        <strain evidence="2 3">KACC 22765</strain>
    </source>
</reference>
<evidence type="ECO:0000256" key="1">
    <source>
        <dbReference type="SAM" id="SignalP"/>
    </source>
</evidence>
<accession>A0ABY7WHZ2</accession>
<dbReference type="EMBL" id="CP117880">
    <property type="protein sequence ID" value="WDF69226.1"/>
    <property type="molecule type" value="Genomic_DNA"/>
</dbReference>
<protein>
    <submittedName>
        <fullName evidence="2">Uncharacterized protein</fullName>
    </submittedName>
</protein>
<evidence type="ECO:0000313" key="2">
    <source>
        <dbReference type="EMBL" id="WDF69226.1"/>
    </source>
</evidence>
<keyword evidence="3" id="KW-1185">Reference proteome</keyword>
<feature type="signal peptide" evidence="1">
    <location>
        <begin position="1"/>
        <end position="22"/>
    </location>
</feature>
<evidence type="ECO:0000313" key="3">
    <source>
        <dbReference type="Proteomes" id="UP001221558"/>
    </source>
</evidence>
<keyword evidence="1" id="KW-0732">Signal</keyword>
<name>A0ABY7WHZ2_9SPHI</name>
<dbReference type="RefSeq" id="WP_274267951.1">
    <property type="nucleotide sequence ID" value="NZ_CP117880.1"/>
</dbReference>
<gene>
    <name evidence="2" type="ORF">PQ465_02315</name>
</gene>
<sequence length="242" mass="27060">MKTFLTAVVLSLLLVHGEQATAQANQESVSILWKGIGGKTRWDNTNYILFTATGNESKHLQNGRKFLINKQSGQVRFEGKVDNGDNIVALFNFKTQKILRLFSNGVESKTATEEVNEYFAKIHEQFKKDATFLFLPTLIDKPETRTGKSVAKIVNAEKLQSVPFQLKDNSLAGEVLFNVETGYIKQLVDREGNEFYVNGYKDIGGGVFLPTTFKSMDSQNKSTSFTTVAAFTEMEDAKFSNL</sequence>
<feature type="chain" id="PRO_5046448052" evidence="1">
    <location>
        <begin position="23"/>
        <end position="242"/>
    </location>
</feature>
<proteinExistence type="predicted"/>
<dbReference type="Proteomes" id="UP001221558">
    <property type="component" value="Chromosome"/>
</dbReference>